<keyword evidence="2 4" id="KW-0863">Zinc-finger</keyword>
<dbReference type="AlphaFoldDB" id="A1CUL9"/>
<dbReference type="SUPFAM" id="SSF57903">
    <property type="entry name" value="FYVE/PHD zinc finger"/>
    <property type="match status" value="1"/>
</dbReference>
<keyword evidence="1" id="KW-0479">Metal-binding</keyword>
<feature type="coiled-coil region" evidence="5">
    <location>
        <begin position="233"/>
        <end position="267"/>
    </location>
</feature>
<dbReference type="HOGENOM" id="CLU_080751_0_0_1"/>
<feature type="compositionally biased region" description="Basic and acidic residues" evidence="6">
    <location>
        <begin position="1"/>
        <end position="23"/>
    </location>
</feature>
<dbReference type="GO" id="GO:0008270">
    <property type="term" value="F:zinc ion binding"/>
    <property type="evidence" value="ECO:0007669"/>
    <property type="project" value="UniProtKB-KW"/>
</dbReference>
<dbReference type="InterPro" id="IPR019786">
    <property type="entry name" value="Zinc_finger_PHD-type_CS"/>
</dbReference>
<dbReference type="GeneID" id="4699931"/>
<protein>
    <submittedName>
        <fullName evidence="8">PHD finger domain protein</fullName>
    </submittedName>
</protein>
<dbReference type="CDD" id="cd15489">
    <property type="entry name" value="PHD_SF"/>
    <property type="match status" value="1"/>
</dbReference>
<keyword evidence="3" id="KW-0862">Zinc</keyword>
<proteinExistence type="predicted"/>
<dbReference type="Proteomes" id="UP000006701">
    <property type="component" value="Unassembled WGS sequence"/>
</dbReference>
<dbReference type="SMART" id="SM00249">
    <property type="entry name" value="PHD"/>
    <property type="match status" value="1"/>
</dbReference>
<dbReference type="VEuPathDB" id="FungiDB:ACLA_087090"/>
<feature type="domain" description="PHD-type" evidence="7">
    <location>
        <begin position="71"/>
        <end position="119"/>
    </location>
</feature>
<reference evidence="8 9" key="1">
    <citation type="journal article" date="2008" name="PLoS Genet.">
        <title>Genomic islands in the pathogenic filamentous fungus Aspergillus fumigatus.</title>
        <authorList>
            <person name="Fedorova N.D."/>
            <person name="Khaldi N."/>
            <person name="Joardar V.S."/>
            <person name="Maiti R."/>
            <person name="Amedeo P."/>
            <person name="Anderson M.J."/>
            <person name="Crabtree J."/>
            <person name="Silva J.C."/>
            <person name="Badger J.H."/>
            <person name="Albarraq A."/>
            <person name="Angiuoli S."/>
            <person name="Bussey H."/>
            <person name="Bowyer P."/>
            <person name="Cotty P.J."/>
            <person name="Dyer P.S."/>
            <person name="Egan A."/>
            <person name="Galens K."/>
            <person name="Fraser-Liggett C.M."/>
            <person name="Haas B.J."/>
            <person name="Inman J.M."/>
            <person name="Kent R."/>
            <person name="Lemieux S."/>
            <person name="Malavazi I."/>
            <person name="Orvis J."/>
            <person name="Roemer T."/>
            <person name="Ronning C.M."/>
            <person name="Sundaram J.P."/>
            <person name="Sutton G."/>
            <person name="Turner G."/>
            <person name="Venter J.C."/>
            <person name="White O.R."/>
            <person name="Whitty B.R."/>
            <person name="Youngman P."/>
            <person name="Wolfe K.H."/>
            <person name="Goldman G.H."/>
            <person name="Wortman J.R."/>
            <person name="Jiang B."/>
            <person name="Denning D.W."/>
            <person name="Nierman W.C."/>
        </authorList>
    </citation>
    <scope>NUCLEOTIDE SEQUENCE [LARGE SCALE GENOMIC DNA]</scope>
    <source>
        <strain evidence="9">ATCC 1007 / CBS 513.65 / DSM 816 / NCTC 3887 / NRRL 1</strain>
    </source>
</reference>
<feature type="region of interest" description="Disordered" evidence="6">
    <location>
        <begin position="1"/>
        <end position="29"/>
    </location>
</feature>
<name>A1CUL9_ASPCL</name>
<evidence type="ECO:0000313" key="8">
    <source>
        <dbReference type="EMBL" id="EAW07006.1"/>
    </source>
</evidence>
<evidence type="ECO:0000256" key="5">
    <source>
        <dbReference type="SAM" id="Coils"/>
    </source>
</evidence>
<evidence type="ECO:0000256" key="4">
    <source>
        <dbReference type="PROSITE-ProRule" id="PRU00146"/>
    </source>
</evidence>
<dbReference type="InterPro" id="IPR013083">
    <property type="entry name" value="Znf_RING/FYVE/PHD"/>
</dbReference>
<organism evidence="8 9">
    <name type="scientific">Aspergillus clavatus (strain ATCC 1007 / CBS 513.65 / DSM 816 / NCTC 3887 / NRRL 1 / QM 1276 / 107)</name>
    <dbReference type="NCBI Taxonomy" id="344612"/>
    <lineage>
        <taxon>Eukaryota</taxon>
        <taxon>Fungi</taxon>
        <taxon>Dikarya</taxon>
        <taxon>Ascomycota</taxon>
        <taxon>Pezizomycotina</taxon>
        <taxon>Eurotiomycetes</taxon>
        <taxon>Eurotiomycetidae</taxon>
        <taxon>Eurotiales</taxon>
        <taxon>Aspergillaceae</taxon>
        <taxon>Aspergillus</taxon>
        <taxon>Aspergillus subgen. Fumigati</taxon>
    </lineage>
</organism>
<evidence type="ECO:0000256" key="6">
    <source>
        <dbReference type="SAM" id="MobiDB-lite"/>
    </source>
</evidence>
<dbReference type="OMA" id="CCRSYHT"/>
<dbReference type="KEGG" id="act:ACLA_087090"/>
<feature type="compositionally biased region" description="Low complexity" evidence="6">
    <location>
        <begin position="130"/>
        <end position="152"/>
    </location>
</feature>
<keyword evidence="9" id="KW-1185">Reference proteome</keyword>
<feature type="region of interest" description="Disordered" evidence="6">
    <location>
        <begin position="167"/>
        <end position="199"/>
    </location>
</feature>
<dbReference type="RefSeq" id="XP_001268432.1">
    <property type="nucleotide sequence ID" value="XM_001268431.1"/>
</dbReference>
<evidence type="ECO:0000256" key="3">
    <source>
        <dbReference type="ARBA" id="ARBA00022833"/>
    </source>
</evidence>
<dbReference type="eggNOG" id="ENOG502SZ63">
    <property type="taxonomic scope" value="Eukaryota"/>
</dbReference>
<dbReference type="OrthoDB" id="336088at2759"/>
<evidence type="ECO:0000259" key="7">
    <source>
        <dbReference type="PROSITE" id="PS50016"/>
    </source>
</evidence>
<dbReference type="Gene3D" id="3.30.40.10">
    <property type="entry name" value="Zinc/RING finger domain, C3HC4 (zinc finger)"/>
    <property type="match status" value="1"/>
</dbReference>
<dbReference type="EMBL" id="DS027060">
    <property type="protein sequence ID" value="EAW07006.1"/>
    <property type="molecule type" value="Genomic_DNA"/>
</dbReference>
<evidence type="ECO:0000256" key="1">
    <source>
        <dbReference type="ARBA" id="ARBA00022723"/>
    </source>
</evidence>
<feature type="region of interest" description="Disordered" evidence="6">
    <location>
        <begin position="118"/>
        <end position="152"/>
    </location>
</feature>
<dbReference type="STRING" id="344612.A1CUL9"/>
<keyword evidence="5" id="KW-0175">Coiled coil</keyword>
<dbReference type="InterPro" id="IPR011011">
    <property type="entry name" value="Znf_FYVE_PHD"/>
</dbReference>
<dbReference type="InterPro" id="IPR001965">
    <property type="entry name" value="Znf_PHD"/>
</dbReference>
<dbReference type="InterPro" id="IPR019787">
    <property type="entry name" value="Znf_PHD-finger"/>
</dbReference>
<dbReference type="PROSITE" id="PS01359">
    <property type="entry name" value="ZF_PHD_1"/>
    <property type="match status" value="1"/>
</dbReference>
<dbReference type="PROSITE" id="PS50016">
    <property type="entry name" value="ZF_PHD_2"/>
    <property type="match status" value="1"/>
</dbReference>
<gene>
    <name evidence="8" type="ORF">ACLA_087090</name>
</gene>
<sequence>MLRRPLDAPDLVQHHADQDHLRPESTSPDHGALLRLLGHAAPMNYVQPDSHSFSDVEKSSIYTEWISKPHNLVCSECRHPDDLLLCETCCRSYHARCLPGATAATASLVSFHCPSCKEKQWDQTPPPVNPLVVSPSASRSSTPSGSAMSMSPRTAIANRRAPVALGSGRSALQSPSLPSSPDAGGQPHPGVPNGSASPSSDMVFRARQFLIQQGHFPASQDFRPDLLLKLGSMMVELDAQQRLLQELRELREENAALRSDLLNTKKLFGTRMPVFEPILNPPVASVSPAIQPPADTTGKSWDRIVMDLL</sequence>
<accession>A1CUL9</accession>
<evidence type="ECO:0000256" key="2">
    <source>
        <dbReference type="ARBA" id="ARBA00022771"/>
    </source>
</evidence>
<evidence type="ECO:0000313" key="9">
    <source>
        <dbReference type="Proteomes" id="UP000006701"/>
    </source>
</evidence>